<dbReference type="EMBL" id="MSZX01000004">
    <property type="protein sequence ID" value="OPA78354.1"/>
    <property type="molecule type" value="Genomic_DNA"/>
</dbReference>
<evidence type="ECO:0000313" key="5">
    <source>
        <dbReference type="EMBL" id="OPA78354.1"/>
    </source>
</evidence>
<dbReference type="Pfam" id="PF13377">
    <property type="entry name" value="Peripla_BP_3"/>
    <property type="match status" value="1"/>
</dbReference>
<keyword evidence="1" id="KW-0805">Transcription regulation</keyword>
<dbReference type="InterPro" id="IPR000524">
    <property type="entry name" value="Tscrpt_reg_HTH_GntR"/>
</dbReference>
<dbReference type="InterPro" id="IPR028082">
    <property type="entry name" value="Peripla_BP_I"/>
</dbReference>
<keyword evidence="3" id="KW-0804">Transcription</keyword>
<dbReference type="OrthoDB" id="9813468at2"/>
<dbReference type="SUPFAM" id="SSF46785">
    <property type="entry name" value="Winged helix' DNA-binding domain"/>
    <property type="match status" value="1"/>
</dbReference>
<dbReference type="PRINTS" id="PR00035">
    <property type="entry name" value="HTHGNTR"/>
</dbReference>
<dbReference type="GO" id="GO:0000976">
    <property type="term" value="F:transcription cis-regulatory region binding"/>
    <property type="evidence" value="ECO:0007669"/>
    <property type="project" value="TreeGrafter"/>
</dbReference>
<evidence type="ECO:0000256" key="1">
    <source>
        <dbReference type="ARBA" id="ARBA00023015"/>
    </source>
</evidence>
<evidence type="ECO:0000313" key="6">
    <source>
        <dbReference type="Proteomes" id="UP000190188"/>
    </source>
</evidence>
<organism evidence="5 6">
    <name type="scientific">Paenibacillus selenitireducens</name>
    <dbReference type="NCBI Taxonomy" id="1324314"/>
    <lineage>
        <taxon>Bacteria</taxon>
        <taxon>Bacillati</taxon>
        <taxon>Bacillota</taxon>
        <taxon>Bacilli</taxon>
        <taxon>Bacillales</taxon>
        <taxon>Paenibacillaceae</taxon>
        <taxon>Paenibacillus</taxon>
    </lineage>
</organism>
<dbReference type="GO" id="GO:0003700">
    <property type="term" value="F:DNA-binding transcription factor activity"/>
    <property type="evidence" value="ECO:0007669"/>
    <property type="project" value="InterPro"/>
</dbReference>
<dbReference type="Gene3D" id="3.40.50.2300">
    <property type="match status" value="2"/>
</dbReference>
<dbReference type="InterPro" id="IPR036390">
    <property type="entry name" value="WH_DNA-bd_sf"/>
</dbReference>
<dbReference type="SMART" id="SM00345">
    <property type="entry name" value="HTH_GNTR"/>
    <property type="match status" value="1"/>
</dbReference>
<dbReference type="STRING" id="1324314.BVG16_10745"/>
<protein>
    <submittedName>
        <fullName evidence="5">GntR family transcriptional regulator</fullName>
    </submittedName>
</protein>
<dbReference type="Proteomes" id="UP000190188">
    <property type="component" value="Unassembled WGS sequence"/>
</dbReference>
<gene>
    <name evidence="5" type="ORF">BVG16_10745</name>
</gene>
<dbReference type="InterPro" id="IPR046335">
    <property type="entry name" value="LacI/GalR-like_sensor"/>
</dbReference>
<dbReference type="InterPro" id="IPR033532">
    <property type="entry name" value="AraR_ligand_bind_dom"/>
</dbReference>
<dbReference type="PANTHER" id="PTHR30146:SF150">
    <property type="entry name" value="ARABINOSE METABOLISM TRANSCRIPTIONAL REPRESSOR"/>
    <property type="match status" value="1"/>
</dbReference>
<keyword evidence="2" id="KW-0238">DNA-binding</keyword>
<dbReference type="Pfam" id="PF00392">
    <property type="entry name" value="GntR"/>
    <property type="match status" value="1"/>
</dbReference>
<evidence type="ECO:0000256" key="2">
    <source>
        <dbReference type="ARBA" id="ARBA00023125"/>
    </source>
</evidence>
<reference evidence="5 6" key="1">
    <citation type="submission" date="2017-01" db="EMBL/GenBank/DDBJ databases">
        <title>Genome analysis of Paenibacillus selenitrireducens ES3-24.</title>
        <authorList>
            <person name="Xu D."/>
            <person name="Yao R."/>
            <person name="Zheng S."/>
        </authorList>
    </citation>
    <scope>NUCLEOTIDE SEQUENCE [LARGE SCALE GENOMIC DNA]</scope>
    <source>
        <strain evidence="5 6">ES3-24</strain>
    </source>
</reference>
<feature type="domain" description="HTH gntR-type" evidence="4">
    <location>
        <begin position="6"/>
        <end position="74"/>
    </location>
</feature>
<dbReference type="PANTHER" id="PTHR30146">
    <property type="entry name" value="LACI-RELATED TRANSCRIPTIONAL REPRESSOR"/>
    <property type="match status" value="1"/>
</dbReference>
<dbReference type="CDD" id="cd01541">
    <property type="entry name" value="PBP1_AraR"/>
    <property type="match status" value="1"/>
</dbReference>
<keyword evidence="6" id="KW-1185">Reference proteome</keyword>
<dbReference type="SUPFAM" id="SSF53822">
    <property type="entry name" value="Periplasmic binding protein-like I"/>
    <property type="match status" value="1"/>
</dbReference>
<dbReference type="PROSITE" id="PS50949">
    <property type="entry name" value="HTH_GNTR"/>
    <property type="match status" value="1"/>
</dbReference>
<sequence>MEKKQPPKYMQLKHEILTWFDEGRLKRGDQMPSENEIAEQFQLSRQTVRQTFGELEKDGWLERIQGKGTFVSAPQQHRSVNPEVPTIGILTTYISDYIFPHIVQGAEAVLRNRGYRLVLSSTDNDKERERENLQALLSQPLSGLIIEPTRSAEGNPNLSYYLSLDLEHIPFLMINERYAEMDCPYMKMDDEAGGFMATEHLIQQGHRHIAGFFKMDDLQGVNRLKGFIRAHREYDMPLQPDSVIHYKTEEKQTKPFEMALSLLSREVNRPTAFVSYNDELAVRLLEAIRQADMNVPEDVSVVGFDDSFLATATETKLTTVVHPKNEMGKRAAEQLIDMIEGNIKQPEPYIYKPELIIRESTRSIE</sequence>
<dbReference type="CDD" id="cd07377">
    <property type="entry name" value="WHTH_GntR"/>
    <property type="match status" value="1"/>
</dbReference>
<name>A0A1T2XEP5_9BACL</name>
<dbReference type="Gene3D" id="1.10.10.10">
    <property type="entry name" value="Winged helix-like DNA-binding domain superfamily/Winged helix DNA-binding domain"/>
    <property type="match status" value="1"/>
</dbReference>
<proteinExistence type="predicted"/>
<evidence type="ECO:0000256" key="3">
    <source>
        <dbReference type="ARBA" id="ARBA00023163"/>
    </source>
</evidence>
<dbReference type="RefSeq" id="WP_078498580.1">
    <property type="nucleotide sequence ID" value="NZ_MSZX01000004.1"/>
</dbReference>
<evidence type="ECO:0000259" key="4">
    <source>
        <dbReference type="PROSITE" id="PS50949"/>
    </source>
</evidence>
<comment type="caution">
    <text evidence="5">The sequence shown here is derived from an EMBL/GenBank/DDBJ whole genome shotgun (WGS) entry which is preliminary data.</text>
</comment>
<accession>A0A1T2XEP5</accession>
<dbReference type="AlphaFoldDB" id="A0A1T2XEP5"/>
<dbReference type="InterPro" id="IPR036388">
    <property type="entry name" value="WH-like_DNA-bd_sf"/>
</dbReference>